<feature type="region of interest" description="Disordered" evidence="1">
    <location>
        <begin position="54"/>
        <end position="78"/>
    </location>
</feature>
<evidence type="ECO:0000256" key="1">
    <source>
        <dbReference type="SAM" id="MobiDB-lite"/>
    </source>
</evidence>
<feature type="transmembrane region" description="Helical" evidence="2">
    <location>
        <begin position="162"/>
        <end position="184"/>
    </location>
</feature>
<evidence type="ECO:0000256" key="2">
    <source>
        <dbReference type="SAM" id="Phobius"/>
    </source>
</evidence>
<keyword evidence="2" id="KW-0472">Membrane</keyword>
<gene>
    <name evidence="3" type="ORF">SAMN05444817_104136</name>
</gene>
<protein>
    <submittedName>
        <fullName evidence="3">Uncharacterized protein</fullName>
    </submittedName>
</protein>
<organism evidence="3 4">
    <name type="scientific">Corynebacterium appendicis CIP 107643</name>
    <dbReference type="NCBI Taxonomy" id="1161099"/>
    <lineage>
        <taxon>Bacteria</taxon>
        <taxon>Bacillati</taxon>
        <taxon>Actinomycetota</taxon>
        <taxon>Actinomycetes</taxon>
        <taxon>Mycobacteriales</taxon>
        <taxon>Corynebacteriaceae</taxon>
        <taxon>Corynebacterium</taxon>
    </lineage>
</organism>
<name>A0A1N7J7P4_9CORY</name>
<feature type="transmembrane region" description="Helical" evidence="2">
    <location>
        <begin position="97"/>
        <end position="119"/>
    </location>
</feature>
<proteinExistence type="predicted"/>
<keyword evidence="2" id="KW-1133">Transmembrane helix</keyword>
<dbReference type="STRING" id="1161099.SAMN05444817_104136"/>
<feature type="transmembrane region" description="Helical" evidence="2">
    <location>
        <begin position="131"/>
        <end position="150"/>
    </location>
</feature>
<dbReference type="OrthoDB" id="19906at2"/>
<dbReference type="EMBL" id="FTOF01000004">
    <property type="protein sequence ID" value="SIS45383.1"/>
    <property type="molecule type" value="Genomic_DNA"/>
</dbReference>
<dbReference type="RefSeq" id="WP_076599030.1">
    <property type="nucleotide sequence ID" value="NZ_CP046976.1"/>
</dbReference>
<sequence length="194" mass="21500">MKSNYLRNDGNLSESLMSARDEDVDWYDHQRTVEELEEQVTSTRKKRPWYSLLTGSPADETEDNHWFSRSRPTQDQADRVNEMSSLPNERSGWSRHAISFGTTVLSVTLFATLALTPVAQGGWSLQPSGTMIAAYAVALVGLTVALHTIFTRRSLERGYRPWLGASIVSLILLLGVTSLALYLASALGHATNVT</sequence>
<dbReference type="AlphaFoldDB" id="A0A1N7J7P4"/>
<keyword evidence="2" id="KW-0812">Transmembrane</keyword>
<keyword evidence="4" id="KW-1185">Reference proteome</keyword>
<accession>A0A1N7J7P4</accession>
<dbReference type="Proteomes" id="UP000186292">
    <property type="component" value="Unassembled WGS sequence"/>
</dbReference>
<reference evidence="4" key="1">
    <citation type="submission" date="2017-01" db="EMBL/GenBank/DDBJ databases">
        <authorList>
            <person name="Varghese N."/>
            <person name="Submissions S."/>
        </authorList>
    </citation>
    <scope>NUCLEOTIDE SEQUENCE [LARGE SCALE GENOMIC DNA]</scope>
    <source>
        <strain evidence="4">DSM 44531</strain>
    </source>
</reference>
<evidence type="ECO:0000313" key="3">
    <source>
        <dbReference type="EMBL" id="SIS45383.1"/>
    </source>
</evidence>
<evidence type="ECO:0000313" key="4">
    <source>
        <dbReference type="Proteomes" id="UP000186292"/>
    </source>
</evidence>